<proteinExistence type="predicted"/>
<keyword evidence="3" id="KW-1185">Reference proteome</keyword>
<feature type="region of interest" description="Disordered" evidence="1">
    <location>
        <begin position="1"/>
        <end position="29"/>
    </location>
</feature>
<accession>A0ABZ3J151</accession>
<evidence type="ECO:0000313" key="2">
    <source>
        <dbReference type="EMBL" id="XFO71776.1"/>
    </source>
</evidence>
<dbReference type="EMBL" id="CP155571">
    <property type="protein sequence ID" value="XFO71776.1"/>
    <property type="molecule type" value="Genomic_DNA"/>
</dbReference>
<reference evidence="2" key="1">
    <citation type="submission" date="2024-05" db="EMBL/GenBank/DDBJ databases">
        <title>Isolation and characterization of Sporomusa carbonis sp. nov., a carboxydotrophic hydrogenogen in the genus of Sporomusa isolated from a charcoal burning pile.</title>
        <authorList>
            <person name="Boeer T."/>
            <person name="Rosenbaum F."/>
            <person name="Eysell L."/>
            <person name="Mueller V."/>
            <person name="Daniel R."/>
            <person name="Poehlein A."/>
        </authorList>
    </citation>
    <scope>NUCLEOTIDE SEQUENCE [LARGE SCALE GENOMIC DNA]</scope>
    <source>
        <strain evidence="2">DSM 3132</strain>
    </source>
</reference>
<sequence>MGDKKPGRGPKKSNKKIAIAGSQETTAKK</sequence>
<dbReference type="Proteomes" id="UP000216052">
    <property type="component" value="Chromosome"/>
</dbReference>
<organism evidence="2 3">
    <name type="scientific">Sporomusa acidovorans (strain ATCC 49682 / DSM 3132 / Mol)</name>
    <dbReference type="NCBI Taxonomy" id="1123286"/>
    <lineage>
        <taxon>Bacteria</taxon>
        <taxon>Bacillati</taxon>
        <taxon>Bacillota</taxon>
        <taxon>Negativicutes</taxon>
        <taxon>Selenomonadales</taxon>
        <taxon>Sporomusaceae</taxon>
        <taxon>Sporomusa</taxon>
    </lineage>
</organism>
<gene>
    <name evidence="2" type="ORF">SPACI_018130</name>
</gene>
<name>A0ABZ3J151_SPOA4</name>
<evidence type="ECO:0000256" key="1">
    <source>
        <dbReference type="SAM" id="MobiDB-lite"/>
    </source>
</evidence>
<evidence type="ECO:0000313" key="3">
    <source>
        <dbReference type="Proteomes" id="UP000216052"/>
    </source>
</evidence>
<protein>
    <submittedName>
        <fullName evidence="2">Uncharacterized protein</fullName>
    </submittedName>
</protein>